<name>A0ACC0UHN5_9AGAM</name>
<proteinExistence type="predicted"/>
<dbReference type="EMBL" id="JAGFNK010000028">
    <property type="protein sequence ID" value="KAI9511056.1"/>
    <property type="molecule type" value="Genomic_DNA"/>
</dbReference>
<reference evidence="1" key="1">
    <citation type="submission" date="2021-03" db="EMBL/GenBank/DDBJ databases">
        <title>Evolutionary priming and transition to the ectomycorrhizal habit in an iconic lineage of mushroom-forming fungi: is preadaptation a requirement?</title>
        <authorList>
            <consortium name="DOE Joint Genome Institute"/>
            <person name="Looney B.P."/>
            <person name="Miyauchi S."/>
            <person name="Morin E."/>
            <person name="Drula E."/>
            <person name="Courty P.E."/>
            <person name="Chicoki N."/>
            <person name="Fauchery L."/>
            <person name="Kohler A."/>
            <person name="Kuo A."/>
            <person name="LaButti K."/>
            <person name="Pangilinan J."/>
            <person name="Lipzen A."/>
            <person name="Riley R."/>
            <person name="Andreopoulos W."/>
            <person name="He G."/>
            <person name="Johnson J."/>
            <person name="Barry K.W."/>
            <person name="Grigoriev I.V."/>
            <person name="Nagy L."/>
            <person name="Hibbett D."/>
            <person name="Henrissat B."/>
            <person name="Matheny P.B."/>
            <person name="Labbe J."/>
            <person name="Martin A.F."/>
        </authorList>
    </citation>
    <scope>NUCLEOTIDE SEQUENCE</scope>
    <source>
        <strain evidence="1">BPL698</strain>
    </source>
</reference>
<keyword evidence="2" id="KW-1185">Reference proteome</keyword>
<comment type="caution">
    <text evidence="1">The sequence shown here is derived from an EMBL/GenBank/DDBJ whole genome shotgun (WGS) entry which is preliminary data.</text>
</comment>
<gene>
    <name evidence="1" type="ORF">F5148DRAFT_1147126</name>
</gene>
<evidence type="ECO:0000313" key="2">
    <source>
        <dbReference type="Proteomes" id="UP001207468"/>
    </source>
</evidence>
<organism evidence="1 2">
    <name type="scientific">Russula earlei</name>
    <dbReference type="NCBI Taxonomy" id="71964"/>
    <lineage>
        <taxon>Eukaryota</taxon>
        <taxon>Fungi</taxon>
        <taxon>Dikarya</taxon>
        <taxon>Basidiomycota</taxon>
        <taxon>Agaricomycotina</taxon>
        <taxon>Agaricomycetes</taxon>
        <taxon>Russulales</taxon>
        <taxon>Russulaceae</taxon>
        <taxon>Russula</taxon>
    </lineage>
</organism>
<evidence type="ECO:0000313" key="1">
    <source>
        <dbReference type="EMBL" id="KAI9511056.1"/>
    </source>
</evidence>
<accession>A0ACC0UHN5</accession>
<protein>
    <submittedName>
        <fullName evidence="1">Laccase C</fullName>
    </submittedName>
</protein>
<dbReference type="Proteomes" id="UP001207468">
    <property type="component" value="Unassembled WGS sequence"/>
</dbReference>
<sequence length="564" mass="61645">MPTTPCFIFSCTSCCSLLAAMMRQLSLRVAVILIAVSLSGNAFAAIGPVASLQIVNTPISPDGFPRSAVLADGTFPGPLIQANKSEDFSLNVLNGLTNSTMDLVTSVYKDANPLQHWHGIWQWTTNYADGGAMVNQCPIVPGKSFLYQFNAGNQTGTYWYHSHYKAQYCDGLRGPLVIYDPNDPHRAEYDFDDENTVITLGDWYHAVSSAMSDFDSTLINGKGRYPGGPQDVPLAVVNVKSGFHYRLRLVSISCDPDYQFSIDNHQLTVIEVDGNNVKKVVVDSLDIFAGQRYSVVLYANQTIGNYWIRALPDGQDFADFTNVAILRYVDAPVQDPPTDPNVNIPKSLLPLNETDLHPLVDTKVPGDPIRGGTDIQINLDVTLGPGPEGEEPFLINGKSYGSPDVPVLLQILSGVNTSTLCPQGSVIPLEGNKSVELSFPAGVEDGPHPIHLHGHSFFVVRSAGSSEYNYNDPVIRDVVNMGEDGDNVTIRFTTNNPGPWFFHCHIEEHLVRGFAVVFAEDPTRTKQTVPPPQWSTLCKDYNDFVGVQPTCVPNKPTPVLVVPP</sequence>